<sequence>MGKRSVSVKVNTPKVSKYTVKGDTLAEVRKNLDRREEWGLYDATQNFKSGGKVDSEGQVTSVTIELNPVIELPTWAGYSKATKPQKASWDAMLKKLSAHEYKHHDIQVAGAAALKKAIESAKELDADALNALIEQAQTDTQKAQDSYDRSSGHGAKEGVELDEDA</sequence>
<dbReference type="Proteomes" id="UP000676246">
    <property type="component" value="Unassembled WGS sequence"/>
</dbReference>
<evidence type="ECO:0000313" key="2">
    <source>
        <dbReference type="EMBL" id="MBQ0933509.1"/>
    </source>
</evidence>
<gene>
    <name evidence="2" type="ORF">KAK03_23790</name>
</gene>
<dbReference type="AlphaFoldDB" id="A0A940YPJ6"/>
<proteinExistence type="predicted"/>
<evidence type="ECO:0000256" key="1">
    <source>
        <dbReference type="SAM" id="MobiDB-lite"/>
    </source>
</evidence>
<evidence type="ECO:0000313" key="3">
    <source>
        <dbReference type="Proteomes" id="UP000676246"/>
    </source>
</evidence>
<comment type="caution">
    <text evidence="2">The sequence shown here is derived from an EMBL/GenBank/DDBJ whole genome shotgun (WGS) entry which is preliminary data.</text>
</comment>
<accession>A0A940YPJ6</accession>
<dbReference type="InterPro" id="IPR010321">
    <property type="entry name" value="DUF922"/>
</dbReference>
<feature type="compositionally biased region" description="Basic and acidic residues" evidence="1">
    <location>
        <begin position="145"/>
        <end position="159"/>
    </location>
</feature>
<reference evidence="2 3" key="1">
    <citation type="submission" date="2021-04" db="EMBL/GenBank/DDBJ databases">
        <title>The genome sequence of Ideonella sp. 3Y2.</title>
        <authorList>
            <person name="Liu Y."/>
        </authorList>
    </citation>
    <scope>NUCLEOTIDE SEQUENCE [LARGE SCALE GENOMIC DNA]</scope>
    <source>
        <strain evidence="2 3">3Y2</strain>
    </source>
</reference>
<dbReference type="Pfam" id="PF06037">
    <property type="entry name" value="DUF922"/>
    <property type="match status" value="1"/>
</dbReference>
<name>A0A940YPJ6_9BURK</name>
<keyword evidence="3" id="KW-1185">Reference proteome</keyword>
<dbReference type="EMBL" id="JAGQDD010000031">
    <property type="protein sequence ID" value="MBQ0933509.1"/>
    <property type="molecule type" value="Genomic_DNA"/>
</dbReference>
<dbReference type="RefSeq" id="WP_210857173.1">
    <property type="nucleotide sequence ID" value="NZ_JAGQDD010000031.1"/>
</dbReference>
<organism evidence="2 3">
    <name type="scientific">Ideonella alba</name>
    <dbReference type="NCBI Taxonomy" id="2824118"/>
    <lineage>
        <taxon>Bacteria</taxon>
        <taxon>Pseudomonadati</taxon>
        <taxon>Pseudomonadota</taxon>
        <taxon>Betaproteobacteria</taxon>
        <taxon>Burkholderiales</taxon>
        <taxon>Sphaerotilaceae</taxon>
        <taxon>Ideonella</taxon>
    </lineage>
</organism>
<protein>
    <submittedName>
        <fullName evidence="2">DUF922 domain-containing protein</fullName>
    </submittedName>
</protein>
<feature type="region of interest" description="Disordered" evidence="1">
    <location>
        <begin position="137"/>
        <end position="165"/>
    </location>
</feature>